<evidence type="ECO:0000313" key="2">
    <source>
        <dbReference type="Proteomes" id="UP000054823"/>
    </source>
</evidence>
<dbReference type="RefSeq" id="WP_058240421.1">
    <property type="nucleotide sequence ID" value="NZ_CYPW01000027.1"/>
</dbReference>
<name>A0A0P1ERT9_9RHOB</name>
<dbReference type="Pfam" id="PF10115">
    <property type="entry name" value="HlyU"/>
    <property type="match status" value="1"/>
</dbReference>
<dbReference type="STRING" id="321267.SHM7688_02699"/>
<reference evidence="1 2" key="1">
    <citation type="submission" date="2015-09" db="EMBL/GenBank/DDBJ databases">
        <authorList>
            <consortium name="Swine Surveillance"/>
        </authorList>
    </citation>
    <scope>NUCLEOTIDE SEQUENCE [LARGE SCALE GENOMIC DNA]</scope>
    <source>
        <strain evidence="1 2">CECT 7688</strain>
    </source>
</reference>
<accession>A0A0P1ERT9</accession>
<evidence type="ECO:0000313" key="1">
    <source>
        <dbReference type="EMBL" id="CUH53246.1"/>
    </source>
</evidence>
<organism evidence="1 2">
    <name type="scientific">Shimia marina</name>
    <dbReference type="NCBI Taxonomy" id="321267"/>
    <lineage>
        <taxon>Bacteria</taxon>
        <taxon>Pseudomonadati</taxon>
        <taxon>Pseudomonadota</taxon>
        <taxon>Alphaproteobacteria</taxon>
        <taxon>Rhodobacterales</taxon>
        <taxon>Roseobacteraceae</taxon>
    </lineage>
</organism>
<dbReference type="EMBL" id="CYPW01000027">
    <property type="protein sequence ID" value="CUH53246.1"/>
    <property type="molecule type" value="Genomic_DNA"/>
</dbReference>
<dbReference type="AlphaFoldDB" id="A0A0P1ERT9"/>
<sequence length="94" mass="10097">MSWLKTLFGGGANSEAASATEAQAVEYNGFQITPTPIAEGGQFRISARIDAVIDGEPKTHTLIRADVLRDQTEANEASIGKAKQMIDQMGNQIF</sequence>
<dbReference type="Proteomes" id="UP000054823">
    <property type="component" value="Unassembled WGS sequence"/>
</dbReference>
<dbReference type="OrthoDB" id="9800971at2"/>
<keyword evidence="2" id="KW-1185">Reference proteome</keyword>
<evidence type="ECO:0008006" key="3">
    <source>
        <dbReference type="Google" id="ProtNLM"/>
    </source>
</evidence>
<protein>
    <recommendedName>
        <fullName evidence="3">Transcriptional activator HlyU</fullName>
    </recommendedName>
</protein>
<proteinExistence type="predicted"/>
<gene>
    <name evidence="1" type="ORF">SHM7688_02699</name>
</gene>
<dbReference type="InterPro" id="IPR018772">
    <property type="entry name" value="Transcription_activator_HlyU"/>
</dbReference>